<keyword evidence="2" id="KW-0410">Iron transport</keyword>
<keyword evidence="5" id="KW-0560">Oxidoreductase</keyword>
<proteinExistence type="inferred from homology"/>
<dbReference type="Pfam" id="PF07731">
    <property type="entry name" value="Cu-oxidase_2"/>
    <property type="match status" value="1"/>
</dbReference>
<evidence type="ECO:0000256" key="7">
    <source>
        <dbReference type="ARBA" id="ARBA00023180"/>
    </source>
</evidence>
<evidence type="ECO:0000256" key="3">
    <source>
        <dbReference type="ARBA" id="ARBA00022723"/>
    </source>
</evidence>
<name>A0ABR1EZL3_9ASCO</name>
<dbReference type="CDD" id="cd13850">
    <property type="entry name" value="CuRO_1_Abr2_like"/>
    <property type="match status" value="1"/>
</dbReference>
<dbReference type="InterPro" id="IPR011707">
    <property type="entry name" value="Cu-oxidase-like_N"/>
</dbReference>
<dbReference type="InterPro" id="IPR008972">
    <property type="entry name" value="Cupredoxin"/>
</dbReference>
<sequence>MLTSFKSLVLALVLASVAAAKVVEYTLNLTSTYASPDGVFREVFLVNGSSPGPLLTCDEGDSLSVMVYNSLPVSMTIHWHGIHQKDTPWLDGAAGISQYPIPPGSSFHYNFTTEGQYGNFWYHAHIRARYQDGVYGAIYINPNESRPKPYSTIVSDPAALAEILEKDSNPTQLTVADWYKWTSDAILAREFTFGIDPPCIQSFLINGKGRIVCENEDEILAAGAWRQQGVYAAAGYIPNFDSQGCTNITLINGFAGADQQALEAPGNSLQCTPSSTDREVIYVNGSSYMLFDLTNMGGEMGVHFSIDSHPFWVVMVEGIYVEPQLVEQIYVGVGHRFLILVETNKEYGIYGMRFASYELAQVIEGLAFLSYVPDVGQPFRPSENVTVYQDIGGNLVGDFSQFNASIAFPFDKSVKPPSGAADHTIHLISNRTGAVFFSLTEDGAMMSQNMEIDEPVLWADNLPNSSVIIDPGIKTGDLIDIILDNTKLIAHPIHLHGHNFYLVSESDSENFPYATVAEAVADGYANLNLENSVYRDGYSIQVGGHMVLRFVADNPGAWMLHCHLNTHLMGGMGVVIMEDREEALKKLPAKYKQTSP</sequence>
<evidence type="ECO:0000259" key="9">
    <source>
        <dbReference type="Pfam" id="PF00394"/>
    </source>
</evidence>
<gene>
    <name evidence="12" type="ORF">BZA70DRAFT_291484</name>
</gene>
<dbReference type="GeneID" id="90039812"/>
<keyword evidence="2" id="KW-0406">Ion transport</keyword>
<dbReference type="RefSeq" id="XP_064766082.1">
    <property type="nucleotide sequence ID" value="XM_064914300.1"/>
</dbReference>
<feature type="domain" description="Plastocyanin-like" evidence="10">
    <location>
        <begin position="473"/>
        <end position="580"/>
    </location>
</feature>
<dbReference type="InterPro" id="IPR045087">
    <property type="entry name" value="Cu-oxidase_fam"/>
</dbReference>
<dbReference type="PROSITE" id="PS00079">
    <property type="entry name" value="MULTICOPPER_OXIDASE1"/>
    <property type="match status" value="1"/>
</dbReference>
<dbReference type="PANTHER" id="PTHR11709">
    <property type="entry name" value="MULTI-COPPER OXIDASE"/>
    <property type="match status" value="1"/>
</dbReference>
<evidence type="ECO:0000259" key="11">
    <source>
        <dbReference type="Pfam" id="PF07732"/>
    </source>
</evidence>
<evidence type="ECO:0000256" key="1">
    <source>
        <dbReference type="ARBA" id="ARBA00010609"/>
    </source>
</evidence>
<reference evidence="12 13" key="1">
    <citation type="submission" date="2024-03" db="EMBL/GenBank/DDBJ databases">
        <title>Genome-scale model development and genomic sequencing of the oleaginous clade Lipomyces.</title>
        <authorList>
            <consortium name="Lawrence Berkeley National Laboratory"/>
            <person name="Czajka J.J."/>
            <person name="Han Y."/>
            <person name="Kim J."/>
            <person name="Mondo S.J."/>
            <person name="Hofstad B.A."/>
            <person name="Robles A."/>
            <person name="Haridas S."/>
            <person name="Riley R."/>
            <person name="LaButti K."/>
            <person name="Pangilinan J."/>
            <person name="Andreopoulos W."/>
            <person name="Lipzen A."/>
            <person name="Yan J."/>
            <person name="Wang M."/>
            <person name="Ng V."/>
            <person name="Grigoriev I.V."/>
            <person name="Spatafora J.W."/>
            <person name="Magnuson J.K."/>
            <person name="Baker S.E."/>
            <person name="Pomraning K.R."/>
        </authorList>
    </citation>
    <scope>NUCLEOTIDE SEQUENCE [LARGE SCALE GENOMIC DNA]</scope>
    <source>
        <strain evidence="12 13">Phaff 52-87</strain>
    </source>
</reference>
<feature type="domain" description="Plastocyanin-like" evidence="11">
    <location>
        <begin position="30"/>
        <end position="144"/>
    </location>
</feature>
<evidence type="ECO:0000313" key="12">
    <source>
        <dbReference type="EMBL" id="KAK7203049.1"/>
    </source>
</evidence>
<evidence type="ECO:0000256" key="5">
    <source>
        <dbReference type="ARBA" id="ARBA00023002"/>
    </source>
</evidence>
<evidence type="ECO:0000259" key="10">
    <source>
        <dbReference type="Pfam" id="PF07731"/>
    </source>
</evidence>
<dbReference type="InterPro" id="IPR033138">
    <property type="entry name" value="Cu_oxidase_CS"/>
</dbReference>
<evidence type="ECO:0000256" key="8">
    <source>
        <dbReference type="SAM" id="SignalP"/>
    </source>
</evidence>
<keyword evidence="7" id="KW-0325">Glycoprotein</keyword>
<keyword evidence="4 8" id="KW-0732">Signal</keyword>
<accession>A0ABR1EZL3</accession>
<comment type="caution">
    <text evidence="12">The sequence shown here is derived from an EMBL/GenBank/DDBJ whole genome shotgun (WGS) entry which is preliminary data.</text>
</comment>
<feature type="signal peptide" evidence="8">
    <location>
        <begin position="1"/>
        <end position="19"/>
    </location>
</feature>
<keyword evidence="2" id="KW-0408">Iron</keyword>
<feature type="domain" description="Plastocyanin-like" evidence="9">
    <location>
        <begin position="173"/>
        <end position="355"/>
    </location>
</feature>
<dbReference type="SUPFAM" id="SSF49503">
    <property type="entry name" value="Cupredoxins"/>
    <property type="match status" value="3"/>
</dbReference>
<dbReference type="InterPro" id="IPR001117">
    <property type="entry name" value="Cu-oxidase_2nd"/>
</dbReference>
<comment type="similarity">
    <text evidence="1">Belongs to the multicopper oxidase family.</text>
</comment>
<feature type="chain" id="PRO_5045082725" evidence="8">
    <location>
        <begin position="20"/>
        <end position="596"/>
    </location>
</feature>
<dbReference type="Pfam" id="PF00394">
    <property type="entry name" value="Cu-oxidase"/>
    <property type="match status" value="1"/>
</dbReference>
<keyword evidence="3" id="KW-0479">Metal-binding</keyword>
<evidence type="ECO:0000313" key="13">
    <source>
        <dbReference type="Proteomes" id="UP001498771"/>
    </source>
</evidence>
<dbReference type="Pfam" id="PF07732">
    <property type="entry name" value="Cu-oxidase_3"/>
    <property type="match status" value="1"/>
</dbReference>
<dbReference type="EMBL" id="JBBJBU010000013">
    <property type="protein sequence ID" value="KAK7203049.1"/>
    <property type="molecule type" value="Genomic_DNA"/>
</dbReference>
<dbReference type="PROSITE" id="PS00080">
    <property type="entry name" value="MULTICOPPER_OXIDASE2"/>
    <property type="match status" value="1"/>
</dbReference>
<organism evidence="12 13">
    <name type="scientific">Myxozyma melibiosi</name>
    <dbReference type="NCBI Taxonomy" id="54550"/>
    <lineage>
        <taxon>Eukaryota</taxon>
        <taxon>Fungi</taxon>
        <taxon>Dikarya</taxon>
        <taxon>Ascomycota</taxon>
        <taxon>Saccharomycotina</taxon>
        <taxon>Lipomycetes</taxon>
        <taxon>Lipomycetales</taxon>
        <taxon>Lipomycetaceae</taxon>
        <taxon>Myxozyma</taxon>
    </lineage>
</organism>
<keyword evidence="6" id="KW-0186">Copper</keyword>
<evidence type="ECO:0000256" key="2">
    <source>
        <dbReference type="ARBA" id="ARBA00022496"/>
    </source>
</evidence>
<protein>
    <submittedName>
        <fullName evidence="12">Multicopper oxidase-domain-containing protein</fullName>
    </submittedName>
</protein>
<dbReference type="InterPro" id="IPR011706">
    <property type="entry name" value="Cu-oxidase_C"/>
</dbReference>
<dbReference type="InterPro" id="IPR002355">
    <property type="entry name" value="Cu_oxidase_Cu_BS"/>
</dbReference>
<keyword evidence="2" id="KW-0813">Transport</keyword>
<dbReference type="Gene3D" id="2.60.40.420">
    <property type="entry name" value="Cupredoxins - blue copper proteins"/>
    <property type="match status" value="3"/>
</dbReference>
<dbReference type="Proteomes" id="UP001498771">
    <property type="component" value="Unassembled WGS sequence"/>
</dbReference>
<dbReference type="PANTHER" id="PTHR11709:SF488">
    <property type="entry name" value="LACCASE-RELATED"/>
    <property type="match status" value="1"/>
</dbReference>
<keyword evidence="13" id="KW-1185">Reference proteome</keyword>
<evidence type="ECO:0000256" key="6">
    <source>
        <dbReference type="ARBA" id="ARBA00023008"/>
    </source>
</evidence>
<evidence type="ECO:0000256" key="4">
    <source>
        <dbReference type="ARBA" id="ARBA00022729"/>
    </source>
</evidence>